<keyword evidence="6" id="KW-0963">Cytoplasm</keyword>
<dbReference type="Proteomes" id="UP000307440">
    <property type="component" value="Unassembled WGS sequence"/>
</dbReference>
<evidence type="ECO:0000256" key="3">
    <source>
        <dbReference type="ARBA" id="ARBA00007096"/>
    </source>
</evidence>
<dbReference type="Pfam" id="PF09811">
    <property type="entry name" value="Yae1_N"/>
    <property type="match status" value="1"/>
</dbReference>
<dbReference type="InterPro" id="IPR038881">
    <property type="entry name" value="Yae1-like"/>
</dbReference>
<protein>
    <recommendedName>
        <fullName evidence="5">Protein YAE1</fullName>
    </recommendedName>
    <alternativeName>
        <fullName evidence="4">Protein yae1</fullName>
    </alternativeName>
</protein>
<evidence type="ECO:0000313" key="10">
    <source>
        <dbReference type="Proteomes" id="UP000307440"/>
    </source>
</evidence>
<dbReference type="STRING" id="230819.A0A5C3L8V2"/>
<evidence type="ECO:0000256" key="4">
    <source>
        <dbReference type="ARBA" id="ARBA00017286"/>
    </source>
</evidence>
<dbReference type="PANTHER" id="PTHR18829">
    <property type="entry name" value="PROTEIN YAE1 HOMOLOG"/>
    <property type="match status" value="1"/>
</dbReference>
<dbReference type="PANTHER" id="PTHR18829:SF0">
    <property type="entry name" value="PROTEIN YAE1 HOMOLOG"/>
    <property type="match status" value="1"/>
</dbReference>
<dbReference type="EMBL" id="ML210151">
    <property type="protein sequence ID" value="TFK29188.1"/>
    <property type="molecule type" value="Genomic_DNA"/>
</dbReference>
<evidence type="ECO:0000256" key="1">
    <source>
        <dbReference type="ARBA" id="ARBA00004123"/>
    </source>
</evidence>
<keyword evidence="7" id="KW-0539">Nucleus</keyword>
<feature type="domain" description="Essential protein Yae1 N-terminal" evidence="8">
    <location>
        <begin position="31"/>
        <end position="70"/>
    </location>
</feature>
<organism evidence="9 10">
    <name type="scientific">Coprinopsis marcescibilis</name>
    <name type="common">Agaric fungus</name>
    <name type="synonym">Psathyrella marcescibilis</name>
    <dbReference type="NCBI Taxonomy" id="230819"/>
    <lineage>
        <taxon>Eukaryota</taxon>
        <taxon>Fungi</taxon>
        <taxon>Dikarya</taxon>
        <taxon>Basidiomycota</taxon>
        <taxon>Agaricomycotina</taxon>
        <taxon>Agaricomycetes</taxon>
        <taxon>Agaricomycetidae</taxon>
        <taxon>Agaricales</taxon>
        <taxon>Agaricineae</taxon>
        <taxon>Psathyrellaceae</taxon>
        <taxon>Coprinopsis</taxon>
    </lineage>
</organism>
<name>A0A5C3L8V2_COPMA</name>
<comment type="subcellular location">
    <subcellularLocation>
        <location evidence="2">Cytoplasm</location>
    </subcellularLocation>
    <subcellularLocation>
        <location evidence="1">Nucleus</location>
    </subcellularLocation>
</comment>
<dbReference type="OrthoDB" id="20086at2759"/>
<evidence type="ECO:0000259" key="8">
    <source>
        <dbReference type="Pfam" id="PF09811"/>
    </source>
</evidence>
<reference evidence="9 10" key="1">
    <citation type="journal article" date="2019" name="Nat. Ecol. Evol.">
        <title>Megaphylogeny resolves global patterns of mushroom evolution.</title>
        <authorList>
            <person name="Varga T."/>
            <person name="Krizsan K."/>
            <person name="Foldi C."/>
            <person name="Dima B."/>
            <person name="Sanchez-Garcia M."/>
            <person name="Sanchez-Ramirez S."/>
            <person name="Szollosi G.J."/>
            <person name="Szarkandi J.G."/>
            <person name="Papp V."/>
            <person name="Albert L."/>
            <person name="Andreopoulos W."/>
            <person name="Angelini C."/>
            <person name="Antonin V."/>
            <person name="Barry K.W."/>
            <person name="Bougher N.L."/>
            <person name="Buchanan P."/>
            <person name="Buyck B."/>
            <person name="Bense V."/>
            <person name="Catcheside P."/>
            <person name="Chovatia M."/>
            <person name="Cooper J."/>
            <person name="Damon W."/>
            <person name="Desjardin D."/>
            <person name="Finy P."/>
            <person name="Geml J."/>
            <person name="Haridas S."/>
            <person name="Hughes K."/>
            <person name="Justo A."/>
            <person name="Karasinski D."/>
            <person name="Kautmanova I."/>
            <person name="Kiss B."/>
            <person name="Kocsube S."/>
            <person name="Kotiranta H."/>
            <person name="LaButti K.M."/>
            <person name="Lechner B.E."/>
            <person name="Liimatainen K."/>
            <person name="Lipzen A."/>
            <person name="Lukacs Z."/>
            <person name="Mihaltcheva S."/>
            <person name="Morgado L.N."/>
            <person name="Niskanen T."/>
            <person name="Noordeloos M.E."/>
            <person name="Ohm R.A."/>
            <person name="Ortiz-Santana B."/>
            <person name="Ovrebo C."/>
            <person name="Racz N."/>
            <person name="Riley R."/>
            <person name="Savchenko A."/>
            <person name="Shiryaev A."/>
            <person name="Soop K."/>
            <person name="Spirin V."/>
            <person name="Szebenyi C."/>
            <person name="Tomsovsky M."/>
            <person name="Tulloss R.E."/>
            <person name="Uehling J."/>
            <person name="Grigoriev I.V."/>
            <person name="Vagvolgyi C."/>
            <person name="Papp T."/>
            <person name="Martin F.M."/>
            <person name="Miettinen O."/>
            <person name="Hibbett D.S."/>
            <person name="Nagy L.G."/>
        </authorList>
    </citation>
    <scope>NUCLEOTIDE SEQUENCE [LARGE SCALE GENOMIC DNA]</scope>
    <source>
        <strain evidence="9 10">CBS 121175</strain>
    </source>
</reference>
<evidence type="ECO:0000256" key="6">
    <source>
        <dbReference type="ARBA" id="ARBA00022490"/>
    </source>
</evidence>
<comment type="similarity">
    <text evidence="3">Belongs to the YAE1 family.</text>
</comment>
<dbReference type="GO" id="GO:0005634">
    <property type="term" value="C:nucleus"/>
    <property type="evidence" value="ECO:0007669"/>
    <property type="project" value="UniProtKB-SubCell"/>
</dbReference>
<keyword evidence="10" id="KW-1185">Reference proteome</keyword>
<evidence type="ECO:0000313" key="9">
    <source>
        <dbReference type="EMBL" id="TFK29188.1"/>
    </source>
</evidence>
<dbReference type="AlphaFoldDB" id="A0A5C3L8V2"/>
<evidence type="ECO:0000256" key="7">
    <source>
        <dbReference type="ARBA" id="ARBA00023242"/>
    </source>
</evidence>
<gene>
    <name evidence="9" type="ORF">FA15DRAFT_664511</name>
</gene>
<sequence length="192" mass="21481">MDSPWNDDLVDDSHRREVEWDNISSNFTNAGYREGITTGKEEALQEGFDSGFEVTGAPLGRQVGRARGMAAALLALLSDGSNPFDEELVAEAREIASHLGTIRFSDIVPPDLEAEEHARQHRLAEGEEMDVNEDIQAKRDVEGLEDLVFRMGTSEVTGKRRKEARPTMEDFNSLVLRMNNITEHLELEVHST</sequence>
<dbReference type="InterPro" id="IPR019191">
    <property type="entry name" value="Essential_protein_Yae1_N"/>
</dbReference>
<evidence type="ECO:0000256" key="5">
    <source>
        <dbReference type="ARBA" id="ARBA00018400"/>
    </source>
</evidence>
<proteinExistence type="inferred from homology"/>
<evidence type="ECO:0000256" key="2">
    <source>
        <dbReference type="ARBA" id="ARBA00004496"/>
    </source>
</evidence>
<dbReference type="GO" id="GO:0005737">
    <property type="term" value="C:cytoplasm"/>
    <property type="evidence" value="ECO:0007669"/>
    <property type="project" value="UniProtKB-SubCell"/>
</dbReference>
<accession>A0A5C3L8V2</accession>